<dbReference type="GO" id="GO:0008289">
    <property type="term" value="F:lipid binding"/>
    <property type="evidence" value="ECO:0007669"/>
    <property type="project" value="UniProtKB-KW"/>
</dbReference>
<evidence type="ECO:0000259" key="5">
    <source>
        <dbReference type="PROSITE" id="PS50848"/>
    </source>
</evidence>
<dbReference type="SUPFAM" id="SSF55961">
    <property type="entry name" value="Bet v1-like"/>
    <property type="match status" value="1"/>
</dbReference>
<keyword evidence="3" id="KW-0446">Lipid-binding</keyword>
<dbReference type="InterPro" id="IPR023393">
    <property type="entry name" value="START-like_dom_sf"/>
</dbReference>
<feature type="domain" description="START" evidence="5">
    <location>
        <begin position="1"/>
        <end position="210"/>
    </location>
</feature>
<dbReference type="WBParaSite" id="PSAMB.scaffold4798size13502.g25188.t1">
    <property type="protein sequence ID" value="PSAMB.scaffold4798size13502.g25188.t1"/>
    <property type="gene ID" value="PSAMB.scaffold4798size13502.g25188"/>
</dbReference>
<reference evidence="7" key="1">
    <citation type="submission" date="2022-11" db="UniProtKB">
        <authorList>
            <consortium name="WormBaseParasite"/>
        </authorList>
    </citation>
    <scope>IDENTIFICATION</scope>
</reference>
<dbReference type="GO" id="GO:0006869">
    <property type="term" value="P:lipid transport"/>
    <property type="evidence" value="ECO:0007669"/>
    <property type="project" value="UniProtKB-KW"/>
</dbReference>
<dbReference type="PROSITE" id="PS50848">
    <property type="entry name" value="START"/>
    <property type="match status" value="1"/>
</dbReference>
<organism evidence="6 7">
    <name type="scientific">Plectus sambesii</name>
    <dbReference type="NCBI Taxonomy" id="2011161"/>
    <lineage>
        <taxon>Eukaryota</taxon>
        <taxon>Metazoa</taxon>
        <taxon>Ecdysozoa</taxon>
        <taxon>Nematoda</taxon>
        <taxon>Chromadorea</taxon>
        <taxon>Plectida</taxon>
        <taxon>Plectina</taxon>
        <taxon>Plectoidea</taxon>
        <taxon>Plectidae</taxon>
        <taxon>Plectus</taxon>
    </lineage>
</organism>
<dbReference type="InterPro" id="IPR002913">
    <property type="entry name" value="START_lipid-bd_dom"/>
</dbReference>
<sequence>MSSCELLQQVAEARKEVEKLLWGPDVRWDVCKQAKGITVYKTYCVESKSHAFKLEGIIGDATVEEISYRLHPLGPYRTLWDSQLAGLELVEEVAADALIVRHMTKPQLMGLVSARDTIDLSHFRAEEKVRSVVMTGVDHSAVPPQSGIVRAWTYPSGVFLSPATEKSPATKVTTLLHAEMQLPLLPKAIAEAFVPGALIQFFSDLRKSAKIPNRHHERVLNGWP</sequence>
<evidence type="ECO:0000256" key="3">
    <source>
        <dbReference type="ARBA" id="ARBA00023121"/>
    </source>
</evidence>
<keyword evidence="2" id="KW-0445">Lipid transport</keyword>
<proteinExistence type="predicted"/>
<evidence type="ECO:0000256" key="4">
    <source>
        <dbReference type="ARBA" id="ARBA00024750"/>
    </source>
</evidence>
<dbReference type="InterPro" id="IPR043556">
    <property type="entry name" value="StARD5/6"/>
</dbReference>
<accession>A0A914WQQ7</accession>
<dbReference type="Proteomes" id="UP000887566">
    <property type="component" value="Unplaced"/>
</dbReference>
<evidence type="ECO:0000313" key="7">
    <source>
        <dbReference type="WBParaSite" id="PSAMB.scaffold4798size13502.g25188.t1"/>
    </source>
</evidence>
<evidence type="ECO:0000256" key="1">
    <source>
        <dbReference type="ARBA" id="ARBA00022448"/>
    </source>
</evidence>
<keyword evidence="1" id="KW-0813">Transport</keyword>
<comment type="function">
    <text evidence="4">May be involved in the intracellular transport of sterols or other lipids. May bind cholesterol or other sterols.</text>
</comment>
<dbReference type="AlphaFoldDB" id="A0A914WQQ7"/>
<dbReference type="PANTHER" id="PTHR46374">
    <property type="entry name" value="PROTEIN CBG07384"/>
    <property type="match status" value="1"/>
</dbReference>
<dbReference type="Gene3D" id="3.30.530.20">
    <property type="match status" value="1"/>
</dbReference>
<name>A0A914WQQ7_9BILA</name>
<keyword evidence="6" id="KW-1185">Reference proteome</keyword>
<protein>
    <submittedName>
        <fullName evidence="7">START domain-containing protein</fullName>
    </submittedName>
</protein>
<dbReference type="PANTHER" id="PTHR46374:SF1">
    <property type="entry name" value="START DOMAIN-CONTAINING PROTEIN"/>
    <property type="match status" value="1"/>
</dbReference>
<evidence type="ECO:0000313" key="6">
    <source>
        <dbReference type="Proteomes" id="UP000887566"/>
    </source>
</evidence>
<dbReference type="SMART" id="SM00234">
    <property type="entry name" value="START"/>
    <property type="match status" value="1"/>
</dbReference>
<dbReference type="Pfam" id="PF01852">
    <property type="entry name" value="START"/>
    <property type="match status" value="1"/>
</dbReference>
<evidence type="ECO:0000256" key="2">
    <source>
        <dbReference type="ARBA" id="ARBA00023055"/>
    </source>
</evidence>